<accession>A0A437MDQ2</accession>
<proteinExistence type="predicted"/>
<gene>
    <name evidence="2" type="ORF">EOD42_16185</name>
</gene>
<dbReference type="AlphaFoldDB" id="A0A437MDQ2"/>
<feature type="compositionally biased region" description="Basic and acidic residues" evidence="1">
    <location>
        <begin position="37"/>
        <end position="52"/>
    </location>
</feature>
<sequence length="82" mass="9105">MADEYELLQQRIREKAHELWQAAGSPAGQDQQFWYAAKREIDKEESKTDKEVAGSFPASDPPSSSVVTGATGEHPSVKQDEQ</sequence>
<evidence type="ECO:0000313" key="2">
    <source>
        <dbReference type="EMBL" id="RVT95730.1"/>
    </source>
</evidence>
<reference evidence="2 3" key="1">
    <citation type="submission" date="2019-01" db="EMBL/GenBank/DDBJ databases">
        <authorList>
            <person name="Chen W.-M."/>
        </authorList>
    </citation>
    <scope>NUCLEOTIDE SEQUENCE [LARGE SCALE GENOMIC DNA]</scope>
    <source>
        <strain evidence="2 3">CCP-6</strain>
    </source>
</reference>
<dbReference type="Proteomes" id="UP000282957">
    <property type="component" value="Unassembled WGS sequence"/>
</dbReference>
<comment type="caution">
    <text evidence="2">The sequence shown here is derived from an EMBL/GenBank/DDBJ whole genome shotgun (WGS) entry which is preliminary data.</text>
</comment>
<name>A0A437MDQ2_9PROT</name>
<feature type="region of interest" description="Disordered" evidence="1">
    <location>
        <begin position="22"/>
        <end position="82"/>
    </location>
</feature>
<organism evidence="2 3">
    <name type="scientific">Rhodovarius crocodyli</name>
    <dbReference type="NCBI Taxonomy" id="1979269"/>
    <lineage>
        <taxon>Bacteria</taxon>
        <taxon>Pseudomonadati</taxon>
        <taxon>Pseudomonadota</taxon>
        <taxon>Alphaproteobacteria</taxon>
        <taxon>Acetobacterales</taxon>
        <taxon>Roseomonadaceae</taxon>
        <taxon>Rhodovarius</taxon>
    </lineage>
</organism>
<dbReference type="InterPro" id="IPR021327">
    <property type="entry name" value="DUF2934"/>
</dbReference>
<dbReference type="EMBL" id="SACL01000005">
    <property type="protein sequence ID" value="RVT95730.1"/>
    <property type="molecule type" value="Genomic_DNA"/>
</dbReference>
<dbReference type="OrthoDB" id="9811127at2"/>
<dbReference type="Pfam" id="PF11154">
    <property type="entry name" value="DUF2934"/>
    <property type="match status" value="1"/>
</dbReference>
<protein>
    <submittedName>
        <fullName evidence="2">DUF2934 domain-containing protein</fullName>
    </submittedName>
</protein>
<evidence type="ECO:0000256" key="1">
    <source>
        <dbReference type="SAM" id="MobiDB-lite"/>
    </source>
</evidence>
<dbReference type="RefSeq" id="WP_127788590.1">
    <property type="nucleotide sequence ID" value="NZ_SACL01000005.1"/>
</dbReference>
<keyword evidence="3" id="KW-1185">Reference proteome</keyword>
<evidence type="ECO:0000313" key="3">
    <source>
        <dbReference type="Proteomes" id="UP000282957"/>
    </source>
</evidence>